<proteinExistence type="predicted"/>
<sequence>MGHHRGAAVLTLVGVIDPFPFSALWRDAALNDHSLPVWGWWSGGRDRHGRRLALGVAAQRRLPPTSASLMLTLEVVAGAVAAYLVLGDADTAAAGRVRADAPGHRPVPVGAALRRRPPAEAAVTDPAPGGDRGAGDTDRHETAGRALLVRRLSRCAGTPSHDGLAVPYMPTRPFRVNAAALHSYSLTPNNRTRYLAELRSGSELLAVDTPTAGRGGSWSAGSRWRAARCC</sequence>
<dbReference type="EMBL" id="BNEA01000005">
    <property type="protein sequence ID" value="GHI52020.1"/>
    <property type="molecule type" value="Genomic_DNA"/>
</dbReference>
<accession>A0ABQ3R844</accession>
<dbReference type="RefSeq" id="WP_373319121.1">
    <property type="nucleotide sequence ID" value="NZ_BNEA01000005.1"/>
</dbReference>
<evidence type="ECO:0000259" key="2">
    <source>
        <dbReference type="Pfam" id="PF26558"/>
    </source>
</evidence>
<protein>
    <recommendedName>
        <fullName evidence="2">3-dehydroquinate synthase C-terminal domain-containing protein</fullName>
    </recommendedName>
</protein>
<feature type="region of interest" description="Disordered" evidence="1">
    <location>
        <begin position="101"/>
        <end position="139"/>
    </location>
</feature>
<organism evidence="3 4">
    <name type="scientific">Streptomyces rubradiris</name>
    <name type="common">Streptomyces achromogenes subsp. rubradiris</name>
    <dbReference type="NCBI Taxonomy" id="285531"/>
    <lineage>
        <taxon>Bacteria</taxon>
        <taxon>Bacillati</taxon>
        <taxon>Actinomycetota</taxon>
        <taxon>Actinomycetes</taxon>
        <taxon>Kitasatosporales</taxon>
        <taxon>Streptomycetaceae</taxon>
        <taxon>Streptomyces</taxon>
    </lineage>
</organism>
<feature type="compositionally biased region" description="Low complexity" evidence="1">
    <location>
        <begin position="119"/>
        <end position="129"/>
    </location>
</feature>
<reference evidence="4" key="1">
    <citation type="submission" date="2023-07" db="EMBL/GenBank/DDBJ databases">
        <title>Whole genome shotgun sequence of Streptomyces achromogenes subsp. rubradiris NBRC 14000.</title>
        <authorList>
            <person name="Komaki H."/>
            <person name="Tamura T."/>
        </authorList>
    </citation>
    <scope>NUCLEOTIDE SEQUENCE [LARGE SCALE GENOMIC DNA]</scope>
    <source>
        <strain evidence="4">NBRC 14000</strain>
    </source>
</reference>
<dbReference type="Pfam" id="PF26558">
    <property type="entry name" value="DHQS_2nd"/>
    <property type="match status" value="1"/>
</dbReference>
<keyword evidence="4" id="KW-1185">Reference proteome</keyword>
<dbReference type="Proteomes" id="UP000646738">
    <property type="component" value="Unassembled WGS sequence"/>
</dbReference>
<evidence type="ECO:0000313" key="4">
    <source>
        <dbReference type="Proteomes" id="UP000646738"/>
    </source>
</evidence>
<feature type="domain" description="3-dehydroquinate synthase C-terminal" evidence="2">
    <location>
        <begin position="129"/>
        <end position="210"/>
    </location>
</feature>
<dbReference type="InterPro" id="IPR056179">
    <property type="entry name" value="DHQS_C"/>
</dbReference>
<evidence type="ECO:0000256" key="1">
    <source>
        <dbReference type="SAM" id="MobiDB-lite"/>
    </source>
</evidence>
<comment type="caution">
    <text evidence="3">The sequence shown here is derived from an EMBL/GenBank/DDBJ whole genome shotgun (WGS) entry which is preliminary data.</text>
</comment>
<name>A0ABQ3R844_STRRR</name>
<evidence type="ECO:0000313" key="3">
    <source>
        <dbReference type="EMBL" id="GHI52020.1"/>
    </source>
</evidence>
<gene>
    <name evidence="3" type="ORF">Srubr_18660</name>
</gene>